<evidence type="ECO:0000313" key="3">
    <source>
        <dbReference type="EMBL" id="NGZ77161.1"/>
    </source>
</evidence>
<feature type="chain" id="PRO_5047189605" description="YhfM-like domain-containing protein" evidence="1">
    <location>
        <begin position="20"/>
        <end position="137"/>
    </location>
</feature>
<feature type="signal peptide" evidence="1">
    <location>
        <begin position="1"/>
        <end position="19"/>
    </location>
</feature>
<dbReference type="Pfam" id="PF26353">
    <property type="entry name" value="YhfM"/>
    <property type="match status" value="1"/>
</dbReference>
<organism evidence="3 4">
    <name type="scientific">Saccharibacillus alkalitolerans</name>
    <dbReference type="NCBI Taxonomy" id="2705290"/>
    <lineage>
        <taxon>Bacteria</taxon>
        <taxon>Bacillati</taxon>
        <taxon>Bacillota</taxon>
        <taxon>Bacilli</taxon>
        <taxon>Bacillales</taxon>
        <taxon>Paenibacillaceae</taxon>
        <taxon>Saccharibacillus</taxon>
    </lineage>
</organism>
<reference evidence="3 4" key="1">
    <citation type="submission" date="2020-01" db="EMBL/GenBank/DDBJ databases">
        <title>Polyphasic characterisation and genomic insights into a novel alkali tolerant bacterium VR-M41.</title>
        <authorList>
            <person name="Vemuluri V.R."/>
        </authorList>
    </citation>
    <scope>NUCLEOTIDE SEQUENCE [LARGE SCALE GENOMIC DNA]</scope>
    <source>
        <strain evidence="3 4">VR-M41</strain>
    </source>
</reference>
<keyword evidence="4" id="KW-1185">Reference proteome</keyword>
<comment type="caution">
    <text evidence="3">The sequence shown here is derived from an EMBL/GenBank/DDBJ whole genome shotgun (WGS) entry which is preliminary data.</text>
</comment>
<proteinExistence type="predicted"/>
<evidence type="ECO:0000259" key="2">
    <source>
        <dbReference type="Pfam" id="PF26353"/>
    </source>
</evidence>
<feature type="domain" description="YhfM-like" evidence="2">
    <location>
        <begin position="42"/>
        <end position="134"/>
    </location>
</feature>
<protein>
    <recommendedName>
        <fullName evidence="2">YhfM-like domain-containing protein</fullName>
    </recommendedName>
</protein>
<name>A0ABX0F882_9BACL</name>
<keyword evidence="1" id="KW-0732">Signal</keyword>
<sequence>MLWRTLLSLMLLTSAIALTGCGDKSGRELMIGTRESKDTVSFAEHQAVKDPESIEEFVSFVENAPPAEAAADEKKTDPDYIVTVNDWDDSVMETWVNLWLRPDGTILFNKGTGSGGAEYYAFDRESSDKIKERLGLK</sequence>
<dbReference type="Proteomes" id="UP000800303">
    <property type="component" value="Unassembled WGS sequence"/>
</dbReference>
<dbReference type="RefSeq" id="WP_166277072.1">
    <property type="nucleotide sequence ID" value="NZ_JAAFGS010000007.1"/>
</dbReference>
<dbReference type="EMBL" id="JAAFGS010000007">
    <property type="protein sequence ID" value="NGZ77161.1"/>
    <property type="molecule type" value="Genomic_DNA"/>
</dbReference>
<accession>A0ABX0F882</accession>
<dbReference type="InterPro" id="IPR058780">
    <property type="entry name" value="YhfM-like_dom"/>
</dbReference>
<evidence type="ECO:0000313" key="4">
    <source>
        <dbReference type="Proteomes" id="UP000800303"/>
    </source>
</evidence>
<evidence type="ECO:0000256" key="1">
    <source>
        <dbReference type="SAM" id="SignalP"/>
    </source>
</evidence>
<dbReference type="PROSITE" id="PS51257">
    <property type="entry name" value="PROKAR_LIPOPROTEIN"/>
    <property type="match status" value="1"/>
</dbReference>
<gene>
    <name evidence="3" type="ORF">GYN08_17835</name>
</gene>